<evidence type="ECO:0000259" key="4">
    <source>
        <dbReference type="PROSITE" id="PS50835"/>
    </source>
</evidence>
<dbReference type="InterPro" id="IPR036179">
    <property type="entry name" value="Ig-like_dom_sf"/>
</dbReference>
<accession>T1H4H3</accession>
<organism evidence="5 6">
    <name type="scientific">Megaselia scalaris</name>
    <name type="common">Humpbacked fly</name>
    <name type="synonym">Phora scalaris</name>
    <dbReference type="NCBI Taxonomy" id="36166"/>
    <lineage>
        <taxon>Eukaryota</taxon>
        <taxon>Metazoa</taxon>
        <taxon>Ecdysozoa</taxon>
        <taxon>Arthropoda</taxon>
        <taxon>Hexapoda</taxon>
        <taxon>Insecta</taxon>
        <taxon>Pterygota</taxon>
        <taxon>Neoptera</taxon>
        <taxon>Endopterygota</taxon>
        <taxon>Diptera</taxon>
        <taxon>Brachycera</taxon>
        <taxon>Muscomorpha</taxon>
        <taxon>Platypezoidea</taxon>
        <taxon>Phoridae</taxon>
        <taxon>Megaseliini</taxon>
        <taxon>Megaselia</taxon>
    </lineage>
</organism>
<proteinExistence type="predicted"/>
<dbReference type="SUPFAM" id="SSF48726">
    <property type="entry name" value="Immunoglobulin"/>
    <property type="match status" value="1"/>
</dbReference>
<keyword evidence="1" id="KW-0677">Repeat</keyword>
<dbReference type="HOGENOM" id="CLU_2712027_0_0_1"/>
<keyword evidence="2" id="KW-1015">Disulfide bond</keyword>
<dbReference type="Pfam" id="PF13927">
    <property type="entry name" value="Ig_3"/>
    <property type="match status" value="1"/>
</dbReference>
<reference evidence="6" key="1">
    <citation type="submission" date="2013-02" db="EMBL/GenBank/DDBJ databases">
        <authorList>
            <person name="Hughes D."/>
        </authorList>
    </citation>
    <scope>NUCLEOTIDE SEQUENCE</scope>
    <source>
        <strain>Durham</strain>
        <strain evidence="6">NC isolate 2 -- Noor lab</strain>
    </source>
</reference>
<protein>
    <recommendedName>
        <fullName evidence="4">Ig-like domain-containing protein</fullName>
    </recommendedName>
</protein>
<evidence type="ECO:0000256" key="3">
    <source>
        <dbReference type="ARBA" id="ARBA00023319"/>
    </source>
</evidence>
<dbReference type="EnsemblMetazoa" id="MESCA011182-RA">
    <property type="protein sequence ID" value="MESCA011182-PA"/>
    <property type="gene ID" value="MESCA011182"/>
</dbReference>
<evidence type="ECO:0000313" key="5">
    <source>
        <dbReference type="EnsemblMetazoa" id="MESCA011182-PA"/>
    </source>
</evidence>
<evidence type="ECO:0000256" key="1">
    <source>
        <dbReference type="ARBA" id="ARBA00022737"/>
    </source>
</evidence>
<dbReference type="STRING" id="36166.T1H4H3"/>
<reference evidence="5" key="2">
    <citation type="submission" date="2015-06" db="UniProtKB">
        <authorList>
            <consortium name="EnsemblMetazoa"/>
        </authorList>
    </citation>
    <scope>IDENTIFICATION</scope>
</reference>
<sequence>ESAIAILKVHIKPFIIRGPHDQIVLEGSSVTFQCRVGGDPMPDVLWMRTASGGNMPLDRVQILEDRSLRLDKV</sequence>
<dbReference type="EMBL" id="CAQQ02166585">
    <property type="status" value="NOT_ANNOTATED_CDS"/>
    <property type="molecule type" value="Genomic_DNA"/>
</dbReference>
<keyword evidence="3" id="KW-0393">Immunoglobulin domain</keyword>
<dbReference type="InterPro" id="IPR051170">
    <property type="entry name" value="Neural/epithelial_adhesion"/>
</dbReference>
<evidence type="ECO:0000313" key="6">
    <source>
        <dbReference type="Proteomes" id="UP000015102"/>
    </source>
</evidence>
<dbReference type="InterPro" id="IPR013783">
    <property type="entry name" value="Ig-like_fold"/>
</dbReference>
<evidence type="ECO:0000256" key="2">
    <source>
        <dbReference type="ARBA" id="ARBA00023157"/>
    </source>
</evidence>
<dbReference type="InterPro" id="IPR007110">
    <property type="entry name" value="Ig-like_dom"/>
</dbReference>
<dbReference type="Proteomes" id="UP000015102">
    <property type="component" value="Unassembled WGS sequence"/>
</dbReference>
<feature type="domain" description="Ig-like" evidence="4">
    <location>
        <begin position="13"/>
        <end position="73"/>
    </location>
</feature>
<dbReference type="PANTHER" id="PTHR12231:SF246">
    <property type="entry name" value="ROUNDABOUT 1, ISOFORM A-RELATED"/>
    <property type="match status" value="1"/>
</dbReference>
<dbReference type="PANTHER" id="PTHR12231">
    <property type="entry name" value="CTX-RELATED TYPE I TRANSMEMBRANE PROTEIN"/>
    <property type="match status" value="1"/>
</dbReference>
<name>T1H4H3_MEGSC</name>
<dbReference type="AlphaFoldDB" id="T1H4H3"/>
<dbReference type="PROSITE" id="PS50835">
    <property type="entry name" value="IG_LIKE"/>
    <property type="match status" value="1"/>
</dbReference>
<dbReference type="Gene3D" id="2.60.40.10">
    <property type="entry name" value="Immunoglobulins"/>
    <property type="match status" value="1"/>
</dbReference>
<keyword evidence="6" id="KW-1185">Reference proteome</keyword>